<dbReference type="Pfam" id="PF00873">
    <property type="entry name" value="ACR_tran"/>
    <property type="match status" value="2"/>
</dbReference>
<feature type="transmembrane region" description="Helical" evidence="1">
    <location>
        <begin position="476"/>
        <end position="498"/>
    </location>
</feature>
<feature type="transmembrane region" description="Helical" evidence="1">
    <location>
        <begin position="1026"/>
        <end position="1046"/>
    </location>
</feature>
<evidence type="ECO:0000256" key="1">
    <source>
        <dbReference type="SAM" id="Phobius"/>
    </source>
</evidence>
<keyword evidence="1" id="KW-1133">Transmembrane helix</keyword>
<dbReference type="AlphaFoldDB" id="K2G4Q4"/>
<keyword evidence="1" id="KW-0472">Membrane</keyword>
<dbReference type="PANTHER" id="PTHR32063">
    <property type="match status" value="1"/>
</dbReference>
<proteinExistence type="predicted"/>
<feature type="transmembrane region" description="Helical" evidence="1">
    <location>
        <begin position="15"/>
        <end position="34"/>
    </location>
</feature>
<name>K2G4Q4_9BACT</name>
<dbReference type="SUPFAM" id="SSF82714">
    <property type="entry name" value="Multidrug efflux transporter AcrB TolC docking domain, DN and DC subdomains"/>
    <property type="match status" value="2"/>
</dbReference>
<feature type="transmembrane region" description="Helical" evidence="1">
    <location>
        <begin position="344"/>
        <end position="365"/>
    </location>
</feature>
<reference evidence="2" key="1">
    <citation type="journal article" date="2012" name="Science">
        <title>Fermentation, hydrogen, and sulfur metabolism in multiple uncultivated bacterial phyla.</title>
        <authorList>
            <person name="Wrighton K.C."/>
            <person name="Thomas B.C."/>
            <person name="Sharon I."/>
            <person name="Miller C.S."/>
            <person name="Castelle C.J."/>
            <person name="VerBerkmoes N.C."/>
            <person name="Wilkins M.J."/>
            <person name="Hettich R.L."/>
            <person name="Lipton M.S."/>
            <person name="Williams K.H."/>
            <person name="Long P.E."/>
            <person name="Banfield J.F."/>
        </authorList>
    </citation>
    <scope>NUCLEOTIDE SEQUENCE [LARGE SCALE GENOMIC DNA]</scope>
</reference>
<accession>K2G4Q4</accession>
<dbReference type="GO" id="GO:0042910">
    <property type="term" value="F:xenobiotic transmembrane transporter activity"/>
    <property type="evidence" value="ECO:0007669"/>
    <property type="project" value="TreeGrafter"/>
</dbReference>
<feature type="transmembrane region" description="Helical" evidence="1">
    <location>
        <begin position="452"/>
        <end position="470"/>
    </location>
</feature>
<dbReference type="Gene3D" id="3.30.70.1430">
    <property type="entry name" value="Multidrug efflux transporter AcrB pore domain"/>
    <property type="match status" value="2"/>
</dbReference>
<organism evidence="2">
    <name type="scientific">uncultured bacterium</name>
    <name type="common">gcode 4</name>
    <dbReference type="NCBI Taxonomy" id="1234023"/>
    <lineage>
        <taxon>Bacteria</taxon>
        <taxon>environmental samples</taxon>
    </lineage>
</organism>
<feature type="transmembrane region" description="Helical" evidence="1">
    <location>
        <begin position="984"/>
        <end position="1005"/>
    </location>
</feature>
<feature type="transmembrane region" description="Helical" evidence="1">
    <location>
        <begin position="546"/>
        <end position="565"/>
    </location>
</feature>
<dbReference type="EMBL" id="AMFJ01000020">
    <property type="protein sequence ID" value="EKE30233.1"/>
    <property type="molecule type" value="Genomic_DNA"/>
</dbReference>
<evidence type="ECO:0000313" key="2">
    <source>
        <dbReference type="EMBL" id="EKE30233.1"/>
    </source>
</evidence>
<dbReference type="Gene3D" id="3.30.2090.10">
    <property type="entry name" value="Multidrug efflux transporter AcrB TolC docking domain, DN and DC subdomains"/>
    <property type="match status" value="2"/>
</dbReference>
<dbReference type="Gene3D" id="3.30.70.1440">
    <property type="entry name" value="Multidrug efflux transporter AcrB pore domain"/>
    <property type="match status" value="1"/>
</dbReference>
<gene>
    <name evidence="2" type="ORF">ACD_2C00020G0001</name>
</gene>
<dbReference type="Gene3D" id="1.20.1640.10">
    <property type="entry name" value="Multidrug efflux transporter AcrB transmembrane domain"/>
    <property type="match status" value="2"/>
</dbReference>
<comment type="caution">
    <text evidence="2">The sequence shown here is derived from an EMBL/GenBank/DDBJ whole genome shotgun (WGS) entry which is preliminary data.</text>
</comment>
<feature type="transmembrane region" description="Helical" evidence="1">
    <location>
        <begin position="925"/>
        <end position="942"/>
    </location>
</feature>
<dbReference type="Gene3D" id="3.30.70.1320">
    <property type="entry name" value="Multidrug efflux transporter AcrB pore domain like"/>
    <property type="match status" value="1"/>
</dbReference>
<feature type="transmembrane region" description="Helical" evidence="1">
    <location>
        <begin position="372"/>
        <end position="390"/>
    </location>
</feature>
<dbReference type="SUPFAM" id="SSF82693">
    <property type="entry name" value="Multidrug efflux transporter AcrB pore domain, PN1, PN2, PC1 and PC2 subdomains"/>
    <property type="match status" value="2"/>
</dbReference>
<sequence>MFEKFTRFFLENEKITIVIITIIAVFWAWAYIMLPKQYNPSIVAPAFNVRIPLDWYTSEDSSQFVSRELENKIKELEWVDKIMSYSADNFSSTMVSFKVWTPQETAKIRLYDKIYGNYDLRPFWVKDVEIKSIDPEELPQVSFALTYNWSGLEVRESWIYLRKIALELKNGIKLVPNTTVLDIVWWYADSISVKLDKVKIESYNLDIWQVIRAVQASSSYRMVGESDDSKTRTLLMLDSGINDVSSLGNIIVAKINWADIFLKDLSIIKSWPVNLSKFYRYSSKESSRDAVFLWVAKMKWSNAVFVVEDVLKKVDEIKKKLPKNISLNIIQNEWETAKKATSELLFHLFVSIAVVLAILIIFLWLKNALNAAFCIPMVLGMVFITWLIFWLDINRITLFALILSLWILVDDSIVVVENNARHLEMMARTGKSKIEAVLDSVKEVGVSIVMSTVTRVMSFVAMFAVTGMMGDYMKPIPIFASIALIASLFIAFSINPYLATKFCKWDKCSGHSEHKESKFLKHYSNIISRFIDSTPKTRKSRKKLKLIFWISLGLIVILPISLGIFKARMLPKANKDQIYIWIDAPRDYSIQQTKAIEEKLSAFILNKDKWIPEELDLAENVSSTVWDRFLSDFANLFRWWSNRLSPNQISMRINLKSGEERDMKSEEYAIKIRPIIKNYIYGLYPDIKFRLLEDPPGPPTMATFHMKIKWQEDLSQTELTKFAETIKRTVKSIEEQEKLVDLSDTIGTPYKKIDIKLNQNDLIARWLSSDQVYNTLWALYNWIAVSFVHTKERTLEPSEIVIWFDDKETSDLNFLKNVYFTNASGEKVRLDEIATIRNEFANPEIYSDNRANTINIYSELGNNSVVYPVLKLYDMFWAKDFEKLGYRKIGSSPYSVDFVWIKDGKQYRVEWWWEWEITMDTFRDLWIAMMLSLLVIYFLIVAQFKSFQVGWIVMTTFLLSFFWIFPGFSFLYLLKWEYFTATAMIWAIALGWIVVGNAIILLDYIDQLIKEGKWLTYAVVEWSKKRFVPVMLTSIAAVFWSFVITADPVWSWLAWSIIWWLSASAILTLFFIPIFYYDYLVRYFSDASNEIQLQHIMENAPKTFDTAKAKNSK</sequence>
<dbReference type="SUPFAM" id="SSF82866">
    <property type="entry name" value="Multidrug efflux transporter AcrB transmembrane domain"/>
    <property type="match status" value="2"/>
</dbReference>
<dbReference type="InterPro" id="IPR027463">
    <property type="entry name" value="AcrB_DN_DC_subdom"/>
</dbReference>
<protein>
    <submittedName>
        <fullName evidence="2">Acriflavin resistance protein</fullName>
    </submittedName>
</protein>
<feature type="transmembrane region" description="Helical" evidence="1">
    <location>
        <begin position="1052"/>
        <end position="1077"/>
    </location>
</feature>
<dbReference type="InterPro" id="IPR001036">
    <property type="entry name" value="Acrflvin-R"/>
</dbReference>
<keyword evidence="1" id="KW-0812">Transmembrane</keyword>
<dbReference type="GO" id="GO:0005886">
    <property type="term" value="C:plasma membrane"/>
    <property type="evidence" value="ECO:0007669"/>
    <property type="project" value="TreeGrafter"/>
</dbReference>
<feature type="transmembrane region" description="Helical" evidence="1">
    <location>
        <begin position="949"/>
        <end position="972"/>
    </location>
</feature>
<dbReference type="PRINTS" id="PR00702">
    <property type="entry name" value="ACRIFLAVINRP"/>
</dbReference>
<dbReference type="PANTHER" id="PTHR32063:SF16">
    <property type="entry name" value="CATION EFFLUX SYSTEM (ACRB_ACRD_ACRF FAMILY)"/>
    <property type="match status" value="1"/>
</dbReference>